<comment type="caution">
    <text evidence="2">The sequence shown here is derived from an EMBL/GenBank/DDBJ whole genome shotgun (WGS) entry which is preliminary data.</text>
</comment>
<evidence type="ECO:0000313" key="2">
    <source>
        <dbReference type="EMBL" id="GIF00892.1"/>
    </source>
</evidence>
<feature type="transmembrane region" description="Helical" evidence="1">
    <location>
        <begin position="21"/>
        <end position="43"/>
    </location>
</feature>
<protein>
    <submittedName>
        <fullName evidence="2">Uncharacterized protein</fullName>
    </submittedName>
</protein>
<feature type="transmembrane region" description="Helical" evidence="1">
    <location>
        <begin position="49"/>
        <end position="67"/>
    </location>
</feature>
<keyword evidence="1" id="KW-0472">Membrane</keyword>
<reference evidence="2" key="1">
    <citation type="submission" date="2021-01" db="EMBL/GenBank/DDBJ databases">
        <title>Whole genome shotgun sequence of Actinoplanes rishiriensis NBRC 108556.</title>
        <authorList>
            <person name="Komaki H."/>
            <person name="Tamura T."/>
        </authorList>
    </citation>
    <scope>NUCLEOTIDE SEQUENCE</scope>
    <source>
        <strain evidence="2">NBRC 108556</strain>
    </source>
</reference>
<keyword evidence="1" id="KW-0812">Transmembrane</keyword>
<dbReference type="EMBL" id="BOMV01000092">
    <property type="protein sequence ID" value="GIF00892.1"/>
    <property type="molecule type" value="Genomic_DNA"/>
</dbReference>
<evidence type="ECO:0000256" key="1">
    <source>
        <dbReference type="SAM" id="Phobius"/>
    </source>
</evidence>
<dbReference type="RefSeq" id="WP_203789229.1">
    <property type="nucleotide sequence ID" value="NZ_BOMV01000092.1"/>
</dbReference>
<evidence type="ECO:0000313" key="3">
    <source>
        <dbReference type="Proteomes" id="UP000636960"/>
    </source>
</evidence>
<organism evidence="2 3">
    <name type="scientific">Paractinoplanes rishiriensis</name>
    <dbReference type="NCBI Taxonomy" id="1050105"/>
    <lineage>
        <taxon>Bacteria</taxon>
        <taxon>Bacillati</taxon>
        <taxon>Actinomycetota</taxon>
        <taxon>Actinomycetes</taxon>
        <taxon>Micromonosporales</taxon>
        <taxon>Micromonosporaceae</taxon>
        <taxon>Paractinoplanes</taxon>
    </lineage>
</organism>
<proteinExistence type="predicted"/>
<dbReference type="AlphaFoldDB" id="A0A919K4R8"/>
<gene>
    <name evidence="2" type="ORF">Ari01nite_83560</name>
</gene>
<name>A0A919K4R8_9ACTN</name>
<sequence length="86" mass="9386">MPLEPQPPDRRGTVGHAYSALNLRLLLAAFGLVTSVVFAVLLFRVGIALGWLFVALAVVAAVDIVVIQLRRRARHRVDGDGHSLFE</sequence>
<keyword evidence="3" id="KW-1185">Reference proteome</keyword>
<dbReference type="Proteomes" id="UP000636960">
    <property type="component" value="Unassembled WGS sequence"/>
</dbReference>
<accession>A0A919K4R8</accession>
<keyword evidence="1" id="KW-1133">Transmembrane helix</keyword>